<dbReference type="Pfam" id="PF03965">
    <property type="entry name" value="Penicillinase_R"/>
    <property type="match status" value="1"/>
</dbReference>
<sequence>MSETITKNIPEITPAEWELMRIVWTKGAIVSRDLIDMLQAKRDWSDSTVKTLLRRLVNKGLLTTEKEDRRFIYRATISEIDAMDDSSQQLFDHLCAMKKGQTLLHLVDHTTLTQSDIAALQDLLAKKAASAPESVECDCLPKGFGDGCEC</sequence>
<dbReference type="Gene3D" id="1.10.10.10">
    <property type="entry name" value="Winged helix-like DNA-binding domain superfamily/Winged helix DNA-binding domain"/>
    <property type="match status" value="1"/>
</dbReference>
<evidence type="ECO:0000256" key="4">
    <source>
        <dbReference type="ARBA" id="ARBA00023163"/>
    </source>
</evidence>
<accession>A0A0R2F8Q7</accession>
<dbReference type="InterPro" id="IPR014071">
    <property type="entry name" value="Cu_transp_CopY/TcrY"/>
</dbReference>
<evidence type="ECO:0000256" key="3">
    <source>
        <dbReference type="ARBA" id="ARBA00023125"/>
    </source>
</evidence>
<dbReference type="InterPro" id="IPR036390">
    <property type="entry name" value="WH_DNA-bd_sf"/>
</dbReference>
<organism evidence="5 6">
    <name type="scientific">Secundilactobacillus similis DSM 23365 = JCM 2765</name>
    <dbReference type="NCBI Taxonomy" id="1423804"/>
    <lineage>
        <taxon>Bacteria</taxon>
        <taxon>Bacillati</taxon>
        <taxon>Bacillota</taxon>
        <taxon>Bacilli</taxon>
        <taxon>Lactobacillales</taxon>
        <taxon>Lactobacillaceae</taxon>
        <taxon>Secundilactobacillus</taxon>
    </lineage>
</organism>
<comment type="similarity">
    <text evidence="1">Belongs to the BlaI transcriptional regulatory family.</text>
</comment>
<evidence type="ECO:0000256" key="1">
    <source>
        <dbReference type="ARBA" id="ARBA00011046"/>
    </source>
</evidence>
<name>A0A0R2F8Q7_9LACO</name>
<evidence type="ECO:0000256" key="2">
    <source>
        <dbReference type="ARBA" id="ARBA00023015"/>
    </source>
</evidence>
<dbReference type="InterPro" id="IPR005650">
    <property type="entry name" value="BlaI_family"/>
</dbReference>
<dbReference type="PATRIC" id="fig|1423804.4.peg.615"/>
<gene>
    <name evidence="5" type="ORF">FD14_GL000570</name>
</gene>
<dbReference type="GO" id="GO:0045892">
    <property type="term" value="P:negative regulation of DNA-templated transcription"/>
    <property type="evidence" value="ECO:0007669"/>
    <property type="project" value="InterPro"/>
</dbReference>
<keyword evidence="6" id="KW-1185">Reference proteome</keyword>
<evidence type="ECO:0000313" key="5">
    <source>
        <dbReference type="EMBL" id="KRN23819.1"/>
    </source>
</evidence>
<dbReference type="GO" id="GO:0003677">
    <property type="term" value="F:DNA binding"/>
    <property type="evidence" value="ECO:0007669"/>
    <property type="project" value="UniProtKB-KW"/>
</dbReference>
<proteinExistence type="inferred from homology"/>
<reference evidence="5 6" key="1">
    <citation type="journal article" date="2015" name="Genome Announc.">
        <title>Expanding the biotechnology potential of lactobacilli through comparative genomics of 213 strains and associated genera.</title>
        <authorList>
            <person name="Sun Z."/>
            <person name="Harris H.M."/>
            <person name="McCann A."/>
            <person name="Guo C."/>
            <person name="Argimon S."/>
            <person name="Zhang W."/>
            <person name="Yang X."/>
            <person name="Jeffery I.B."/>
            <person name="Cooney J.C."/>
            <person name="Kagawa T.F."/>
            <person name="Liu W."/>
            <person name="Song Y."/>
            <person name="Salvetti E."/>
            <person name="Wrobel A."/>
            <person name="Rasinkangas P."/>
            <person name="Parkhill J."/>
            <person name="Rea M.C."/>
            <person name="O'Sullivan O."/>
            <person name="Ritari J."/>
            <person name="Douillard F.P."/>
            <person name="Paul Ross R."/>
            <person name="Yang R."/>
            <person name="Briner A.E."/>
            <person name="Felis G.E."/>
            <person name="de Vos W.M."/>
            <person name="Barrangou R."/>
            <person name="Klaenhammer T.R."/>
            <person name="Caufield P.W."/>
            <person name="Cui Y."/>
            <person name="Zhang H."/>
            <person name="O'Toole P.W."/>
        </authorList>
    </citation>
    <scope>NUCLEOTIDE SEQUENCE [LARGE SCALE GENOMIC DNA]</scope>
    <source>
        <strain evidence="5 6">DSM 23365</strain>
    </source>
</reference>
<keyword evidence="2" id="KW-0805">Transcription regulation</keyword>
<dbReference type="InterPro" id="IPR036388">
    <property type="entry name" value="WH-like_DNA-bd_sf"/>
</dbReference>
<dbReference type="RefSeq" id="WP_263849387.1">
    <property type="nucleotide sequence ID" value="NZ_AYZM01000087.1"/>
</dbReference>
<evidence type="ECO:0000313" key="6">
    <source>
        <dbReference type="Proteomes" id="UP000051442"/>
    </source>
</evidence>
<keyword evidence="3" id="KW-0238">DNA-binding</keyword>
<dbReference type="AlphaFoldDB" id="A0A0R2F8Q7"/>
<dbReference type="SUPFAM" id="SSF46785">
    <property type="entry name" value="Winged helix' DNA-binding domain"/>
    <property type="match status" value="1"/>
</dbReference>
<keyword evidence="4" id="KW-0804">Transcription</keyword>
<comment type="caution">
    <text evidence="5">The sequence shown here is derived from an EMBL/GenBank/DDBJ whole genome shotgun (WGS) entry which is preliminary data.</text>
</comment>
<dbReference type="NCBIfam" id="TIGR02698">
    <property type="entry name" value="CopY_TcrY"/>
    <property type="match status" value="1"/>
</dbReference>
<protein>
    <submittedName>
        <fullName evidence="5">Negative regulator of copper transport operon, AtkY</fullName>
    </submittedName>
</protein>
<dbReference type="EMBL" id="AYZM01000087">
    <property type="protein sequence ID" value="KRN23819.1"/>
    <property type="molecule type" value="Genomic_DNA"/>
</dbReference>
<dbReference type="PIRSF" id="PIRSF019455">
    <property type="entry name" value="CopR_AtkY"/>
    <property type="match status" value="1"/>
</dbReference>
<dbReference type="STRING" id="1423804.FD14_GL000570"/>
<dbReference type="Proteomes" id="UP000051442">
    <property type="component" value="Unassembled WGS sequence"/>
</dbReference>